<feature type="signal peptide" evidence="1">
    <location>
        <begin position="1"/>
        <end position="18"/>
    </location>
</feature>
<feature type="chain" id="PRO_5030880896" description="Carboxypeptidase-like regulatory domain-containing protein" evidence="1">
    <location>
        <begin position="19"/>
        <end position="330"/>
    </location>
</feature>
<comment type="caution">
    <text evidence="2">The sequence shown here is derived from an EMBL/GenBank/DDBJ whole genome shotgun (WGS) entry which is preliminary data.</text>
</comment>
<evidence type="ECO:0008006" key="4">
    <source>
        <dbReference type="Google" id="ProtNLM"/>
    </source>
</evidence>
<dbReference type="AlphaFoldDB" id="A0A7W5ZIH8"/>
<dbReference type="Proteomes" id="UP000541352">
    <property type="component" value="Unassembled WGS sequence"/>
</dbReference>
<dbReference type="EMBL" id="JACIBY010000002">
    <property type="protein sequence ID" value="MBB3837473.1"/>
    <property type="molecule type" value="Genomic_DNA"/>
</dbReference>
<sequence>MKMRFLCTLLLGAMQCLAQPNVHIRGHFEGFPSSKYQISIKLSNSFYSSSSIAKGYTDNHGNFETDIRLETPQKVSIDCLGYRVDFILSPNDTLVFCNPSRMQSPQVQGRTAALHQFLYESMLFGKDSLADKPLVRHMSLDNYSTIINDLADQYWERFQRTCDTSHSFMNTYVMASIEGQKFIRKQAHLRSQGELYINEKPPFKLLSDDARISDSYISSVQQHFLGTSLDMGMVRGTFVIPDSTQWEKAYNTLSEGLQHLPHTRELTLAQLTHRSLFTRGGIGPNGRTKNFQGLFERFQRDFPNSSYLEAINEAIISTDIRFKPIEKPKN</sequence>
<dbReference type="RefSeq" id="WP_183972184.1">
    <property type="nucleotide sequence ID" value="NZ_JACIBY010000002.1"/>
</dbReference>
<name>A0A7W5ZIH8_9BACT</name>
<gene>
    <name evidence="2" type="ORF">FHS57_001467</name>
</gene>
<organism evidence="2 3">
    <name type="scientific">Runella defluvii</name>
    <dbReference type="NCBI Taxonomy" id="370973"/>
    <lineage>
        <taxon>Bacteria</taxon>
        <taxon>Pseudomonadati</taxon>
        <taxon>Bacteroidota</taxon>
        <taxon>Cytophagia</taxon>
        <taxon>Cytophagales</taxon>
        <taxon>Spirosomataceae</taxon>
        <taxon>Runella</taxon>
    </lineage>
</organism>
<keyword evidence="3" id="KW-1185">Reference proteome</keyword>
<evidence type="ECO:0000256" key="1">
    <source>
        <dbReference type="SAM" id="SignalP"/>
    </source>
</evidence>
<evidence type="ECO:0000313" key="2">
    <source>
        <dbReference type="EMBL" id="MBB3837473.1"/>
    </source>
</evidence>
<protein>
    <recommendedName>
        <fullName evidence="4">Carboxypeptidase-like regulatory domain-containing protein</fullName>
    </recommendedName>
</protein>
<accession>A0A7W5ZIH8</accession>
<reference evidence="2 3" key="1">
    <citation type="submission" date="2020-08" db="EMBL/GenBank/DDBJ databases">
        <title>Genomic Encyclopedia of Type Strains, Phase IV (KMG-IV): sequencing the most valuable type-strain genomes for metagenomic binning, comparative biology and taxonomic classification.</title>
        <authorList>
            <person name="Goeker M."/>
        </authorList>
    </citation>
    <scope>NUCLEOTIDE SEQUENCE [LARGE SCALE GENOMIC DNA]</scope>
    <source>
        <strain evidence="2 3">DSM 17976</strain>
    </source>
</reference>
<evidence type="ECO:0000313" key="3">
    <source>
        <dbReference type="Proteomes" id="UP000541352"/>
    </source>
</evidence>
<proteinExistence type="predicted"/>
<keyword evidence="1" id="KW-0732">Signal</keyword>